<keyword evidence="1" id="KW-0812">Transmembrane</keyword>
<keyword evidence="3" id="KW-1185">Reference proteome</keyword>
<dbReference type="RefSeq" id="WP_221289507.1">
    <property type="nucleotide sequence ID" value="NZ_AP024597.1"/>
</dbReference>
<gene>
    <name evidence="2" type="ORF">KN1_07790</name>
</gene>
<reference evidence="2 3" key="1">
    <citation type="submission" date="2021-04" db="EMBL/GenBank/DDBJ databases">
        <title>Complete genome sequence of Stygiolobus sp. KN-1.</title>
        <authorList>
            <person name="Nakamura K."/>
            <person name="Sakai H."/>
            <person name="Kurosawa N."/>
        </authorList>
    </citation>
    <scope>NUCLEOTIDE SEQUENCE [LARGE SCALE GENOMIC DNA]</scope>
    <source>
        <strain evidence="2 3">KN-1</strain>
    </source>
</reference>
<dbReference type="GeneID" id="66162535"/>
<name>A0A8D5ZIQ5_9CREN</name>
<evidence type="ECO:0000313" key="2">
    <source>
        <dbReference type="EMBL" id="BCU69482.1"/>
    </source>
</evidence>
<evidence type="ECO:0000313" key="3">
    <source>
        <dbReference type="Proteomes" id="UP000825123"/>
    </source>
</evidence>
<proteinExistence type="predicted"/>
<feature type="transmembrane region" description="Helical" evidence="1">
    <location>
        <begin position="6"/>
        <end position="27"/>
    </location>
</feature>
<dbReference type="KEGG" id="csty:KN1_07790"/>
<keyword evidence="1" id="KW-0472">Membrane</keyword>
<protein>
    <submittedName>
        <fullName evidence="2">Uncharacterized protein</fullName>
    </submittedName>
</protein>
<feature type="transmembrane region" description="Helical" evidence="1">
    <location>
        <begin position="39"/>
        <end position="63"/>
    </location>
</feature>
<accession>A0A8D5ZIQ5</accession>
<keyword evidence="1" id="KW-1133">Transmembrane helix</keyword>
<sequence length="94" mass="10427">MFHVWIINIGIVIISLFIAILLSYELISTRSAVKSKLTSMLLGLGVILILQELLLLGSFMMWSSDSDPMYVYPSLGIAVLSLLGLLIIYLIVKL</sequence>
<organism evidence="2 3">
    <name type="scientific">Stygiolobus caldivivus</name>
    <dbReference type="NCBI Taxonomy" id="2824673"/>
    <lineage>
        <taxon>Archaea</taxon>
        <taxon>Thermoproteota</taxon>
        <taxon>Thermoprotei</taxon>
        <taxon>Sulfolobales</taxon>
        <taxon>Sulfolobaceae</taxon>
        <taxon>Stygiolobus</taxon>
    </lineage>
</organism>
<dbReference type="Proteomes" id="UP000825123">
    <property type="component" value="Chromosome"/>
</dbReference>
<evidence type="ECO:0000256" key="1">
    <source>
        <dbReference type="SAM" id="Phobius"/>
    </source>
</evidence>
<feature type="transmembrane region" description="Helical" evidence="1">
    <location>
        <begin position="69"/>
        <end position="92"/>
    </location>
</feature>
<dbReference type="AlphaFoldDB" id="A0A8D5ZIQ5"/>
<dbReference type="EMBL" id="AP024597">
    <property type="protein sequence ID" value="BCU69482.1"/>
    <property type="molecule type" value="Genomic_DNA"/>
</dbReference>